<proteinExistence type="inferred from homology"/>
<keyword evidence="6" id="KW-1133">Transmembrane helix</keyword>
<dbReference type="CDD" id="cd06530">
    <property type="entry name" value="S26_SPase_I"/>
    <property type="match status" value="1"/>
</dbReference>
<evidence type="ECO:0000256" key="2">
    <source>
        <dbReference type="ARBA" id="ARBA00004401"/>
    </source>
</evidence>
<dbReference type="PRINTS" id="PR00727">
    <property type="entry name" value="LEADERPTASE"/>
</dbReference>
<protein>
    <recommendedName>
        <fullName evidence="4 6">Signal peptidase I</fullName>
        <ecNumber evidence="4 6">3.4.21.89</ecNumber>
    </recommendedName>
</protein>
<evidence type="ECO:0000256" key="4">
    <source>
        <dbReference type="ARBA" id="ARBA00013208"/>
    </source>
</evidence>
<comment type="similarity">
    <text evidence="3 6">Belongs to the peptidase S26 family.</text>
</comment>
<dbReference type="SUPFAM" id="SSF51306">
    <property type="entry name" value="LexA/Signal peptidase"/>
    <property type="match status" value="1"/>
</dbReference>
<dbReference type="PANTHER" id="PTHR43390:SF1">
    <property type="entry name" value="CHLOROPLAST PROCESSING PEPTIDASE"/>
    <property type="match status" value="1"/>
</dbReference>
<comment type="caution">
    <text evidence="8">The sequence shown here is derived from an EMBL/GenBank/DDBJ whole genome shotgun (WGS) entry which is preliminary data.</text>
</comment>
<comment type="catalytic activity">
    <reaction evidence="1 6">
        <text>Cleavage of hydrophobic, N-terminal signal or leader sequences from secreted and periplasmic proteins.</text>
        <dbReference type="EC" id="3.4.21.89"/>
    </reaction>
</comment>
<feature type="domain" description="Peptidase S26" evidence="7">
    <location>
        <begin position="24"/>
        <end position="216"/>
    </location>
</feature>
<dbReference type="InterPro" id="IPR036286">
    <property type="entry name" value="LexA/Signal_pep-like_sf"/>
</dbReference>
<dbReference type="InterPro" id="IPR000223">
    <property type="entry name" value="Pept_S26A_signal_pept_1"/>
</dbReference>
<keyword evidence="6" id="KW-0812">Transmembrane</keyword>
<feature type="transmembrane region" description="Helical" evidence="6">
    <location>
        <begin position="26"/>
        <end position="49"/>
    </location>
</feature>
<keyword evidence="6" id="KW-0472">Membrane</keyword>
<evidence type="ECO:0000256" key="1">
    <source>
        <dbReference type="ARBA" id="ARBA00000677"/>
    </source>
</evidence>
<dbReference type="NCBIfam" id="TIGR02227">
    <property type="entry name" value="sigpep_I_bact"/>
    <property type="match status" value="1"/>
</dbReference>
<dbReference type="EMBL" id="BAAAOB010000003">
    <property type="protein sequence ID" value="GAA1795636.1"/>
    <property type="molecule type" value="Genomic_DNA"/>
</dbReference>
<gene>
    <name evidence="8" type="ORF">GCM10009768_25870</name>
</gene>
<evidence type="ECO:0000256" key="5">
    <source>
        <dbReference type="ARBA" id="ARBA00022801"/>
    </source>
</evidence>
<name>A0ABN2LS29_9MICO</name>
<evidence type="ECO:0000259" key="7">
    <source>
        <dbReference type="Pfam" id="PF10502"/>
    </source>
</evidence>
<dbReference type="EC" id="3.4.21.89" evidence="4 6"/>
<keyword evidence="6" id="KW-0645">Protease</keyword>
<sequence>MSEAAIHDAPSAKQRRGGLFGFLRDLVIILLVAFLISFLLKTFLVRSFYIPSGSMMHTLEVNDRVLVNQLVPNVVPLKRGDVVVFKDPGGWLTPTGAKDPTPFEQVLQTVGLAADTSNQYLVKRVIGIGGDRVKCCDANGLVTINGVPIKEPYVFLSDGNTRASGMDFETTVPEGSIWVMGDNRYGSRDSRYHQEDPGKGFVKESEVVGRAFVLNWPLNRFAWLGDYPDTFAGVVAETERQKQKQ</sequence>
<reference evidence="8 9" key="1">
    <citation type="journal article" date="2019" name="Int. J. Syst. Evol. Microbiol.">
        <title>The Global Catalogue of Microorganisms (GCM) 10K type strain sequencing project: providing services to taxonomists for standard genome sequencing and annotation.</title>
        <authorList>
            <consortium name="The Broad Institute Genomics Platform"/>
            <consortium name="The Broad Institute Genome Sequencing Center for Infectious Disease"/>
            <person name="Wu L."/>
            <person name="Ma J."/>
        </authorList>
    </citation>
    <scope>NUCLEOTIDE SEQUENCE [LARGE SCALE GENOMIC DNA]</scope>
    <source>
        <strain evidence="8 9">JCM 14736</strain>
    </source>
</reference>
<dbReference type="Gene3D" id="2.10.109.10">
    <property type="entry name" value="Umud Fragment, subunit A"/>
    <property type="match status" value="1"/>
</dbReference>
<dbReference type="PANTHER" id="PTHR43390">
    <property type="entry name" value="SIGNAL PEPTIDASE I"/>
    <property type="match status" value="1"/>
</dbReference>
<dbReference type="InterPro" id="IPR019758">
    <property type="entry name" value="Pept_S26A_signal_pept_1_CS"/>
</dbReference>
<dbReference type="InterPro" id="IPR019533">
    <property type="entry name" value="Peptidase_S26"/>
</dbReference>
<accession>A0ABN2LS29</accession>
<evidence type="ECO:0000256" key="6">
    <source>
        <dbReference type="RuleBase" id="RU362042"/>
    </source>
</evidence>
<dbReference type="PROSITE" id="PS00761">
    <property type="entry name" value="SPASE_I_3"/>
    <property type="match status" value="1"/>
</dbReference>
<dbReference type="Proteomes" id="UP001500851">
    <property type="component" value="Unassembled WGS sequence"/>
</dbReference>
<evidence type="ECO:0000256" key="3">
    <source>
        <dbReference type="ARBA" id="ARBA00009370"/>
    </source>
</evidence>
<keyword evidence="5 6" id="KW-0378">Hydrolase</keyword>
<evidence type="ECO:0000313" key="8">
    <source>
        <dbReference type="EMBL" id="GAA1795636.1"/>
    </source>
</evidence>
<organism evidence="8 9">
    <name type="scientific">Leucobacter iarius</name>
    <dbReference type="NCBI Taxonomy" id="333963"/>
    <lineage>
        <taxon>Bacteria</taxon>
        <taxon>Bacillati</taxon>
        <taxon>Actinomycetota</taxon>
        <taxon>Actinomycetes</taxon>
        <taxon>Micrococcales</taxon>
        <taxon>Microbacteriaceae</taxon>
        <taxon>Leucobacter</taxon>
    </lineage>
</organism>
<keyword evidence="9" id="KW-1185">Reference proteome</keyword>
<dbReference type="RefSeq" id="WP_344032826.1">
    <property type="nucleotide sequence ID" value="NZ_BAAAOB010000003.1"/>
</dbReference>
<evidence type="ECO:0000313" key="9">
    <source>
        <dbReference type="Proteomes" id="UP001500851"/>
    </source>
</evidence>
<dbReference type="Pfam" id="PF10502">
    <property type="entry name" value="Peptidase_S26"/>
    <property type="match status" value="1"/>
</dbReference>
<comment type="subcellular location">
    <subcellularLocation>
        <location evidence="2">Cell membrane</location>
        <topology evidence="2">Single-pass type II membrane protein</topology>
    </subcellularLocation>
    <subcellularLocation>
        <location evidence="6">Membrane</location>
        <topology evidence="6">Single-pass type II membrane protein</topology>
    </subcellularLocation>
</comment>